<evidence type="ECO:0000259" key="8">
    <source>
        <dbReference type="PROSITE" id="PS51918"/>
    </source>
</evidence>
<evidence type="ECO:0000256" key="2">
    <source>
        <dbReference type="ARBA" id="ARBA00009275"/>
    </source>
</evidence>
<gene>
    <name evidence="9" type="ORF">A7E78_02340</name>
</gene>
<dbReference type="GO" id="GO:0005829">
    <property type="term" value="C:cytosol"/>
    <property type="evidence" value="ECO:0007669"/>
    <property type="project" value="TreeGrafter"/>
</dbReference>
<keyword evidence="3" id="KW-0949">S-adenosyl-L-methionine</keyword>
<dbReference type="InterPro" id="IPR058240">
    <property type="entry name" value="rSAM_sf"/>
</dbReference>
<dbReference type="SFLD" id="SFLDG01111">
    <property type="entry name" value="Uncharacterised_Radical_SAM_Su"/>
    <property type="match status" value="1"/>
</dbReference>
<evidence type="ECO:0000256" key="3">
    <source>
        <dbReference type="ARBA" id="ARBA00022691"/>
    </source>
</evidence>
<dbReference type="CDD" id="cd01335">
    <property type="entry name" value="Radical_SAM"/>
    <property type="match status" value="1"/>
</dbReference>
<dbReference type="InterPro" id="IPR001130">
    <property type="entry name" value="TatD-like"/>
</dbReference>
<dbReference type="InterPro" id="IPR018228">
    <property type="entry name" value="DNase_TatD-rel_CS"/>
</dbReference>
<dbReference type="PROSITE" id="PS01137">
    <property type="entry name" value="TATD_1"/>
    <property type="match status" value="1"/>
</dbReference>
<keyword evidence="7" id="KW-0411">Iron-sulfur</keyword>
<dbReference type="Gene3D" id="3.20.20.70">
    <property type="entry name" value="Aldolase class I"/>
    <property type="match status" value="1"/>
</dbReference>
<evidence type="ECO:0000256" key="1">
    <source>
        <dbReference type="ARBA" id="ARBA00001966"/>
    </source>
</evidence>
<proteinExistence type="inferred from homology"/>
<evidence type="ECO:0000256" key="5">
    <source>
        <dbReference type="ARBA" id="ARBA00022801"/>
    </source>
</evidence>
<dbReference type="CDD" id="cd01310">
    <property type="entry name" value="TatD_DNAse"/>
    <property type="match status" value="1"/>
</dbReference>
<evidence type="ECO:0000313" key="10">
    <source>
        <dbReference type="Proteomes" id="UP000182517"/>
    </source>
</evidence>
<dbReference type="SUPFAM" id="SSF102114">
    <property type="entry name" value="Radical SAM enzymes"/>
    <property type="match status" value="1"/>
</dbReference>
<dbReference type="NCBIfam" id="TIGR00010">
    <property type="entry name" value="YchF/TatD family DNA exonuclease"/>
    <property type="match status" value="1"/>
</dbReference>
<dbReference type="GO" id="GO:0004536">
    <property type="term" value="F:DNA nuclease activity"/>
    <property type="evidence" value="ECO:0007669"/>
    <property type="project" value="InterPro"/>
</dbReference>
<keyword evidence="6" id="KW-0408">Iron</keyword>
<dbReference type="AlphaFoldDB" id="A0A1L3GLJ6"/>
<dbReference type="InterPro" id="IPR023821">
    <property type="entry name" value="rSAM_TatD-assoc"/>
</dbReference>
<comment type="cofactor">
    <cofactor evidence="1">
        <name>[4Fe-4S] cluster</name>
        <dbReference type="ChEBI" id="CHEBI:49883"/>
    </cofactor>
</comment>
<dbReference type="FunFam" id="3.20.20.140:FF:000005">
    <property type="entry name" value="TatD family hydrolase"/>
    <property type="match status" value="1"/>
</dbReference>
<evidence type="ECO:0000256" key="4">
    <source>
        <dbReference type="ARBA" id="ARBA00022723"/>
    </source>
</evidence>
<feature type="domain" description="Radical SAM core" evidence="8">
    <location>
        <begin position="271"/>
        <end position="463"/>
    </location>
</feature>
<keyword evidence="5" id="KW-0378">Hydrolase</keyword>
<protein>
    <submittedName>
        <fullName evidence="9">Radical SAM protein</fullName>
    </submittedName>
</protein>
<dbReference type="PANTHER" id="PTHR46124">
    <property type="entry name" value="D-AMINOACYL-TRNA DEACYLASE"/>
    <property type="match status" value="1"/>
</dbReference>
<evidence type="ECO:0000313" key="9">
    <source>
        <dbReference type="EMBL" id="APG26794.1"/>
    </source>
</evidence>
<keyword evidence="10" id="KW-1185">Reference proteome</keyword>
<dbReference type="PROSITE" id="PS51918">
    <property type="entry name" value="RADICAL_SAM"/>
    <property type="match status" value="1"/>
</dbReference>
<dbReference type="InterPro" id="IPR032466">
    <property type="entry name" value="Metal_Hydrolase"/>
</dbReference>
<dbReference type="PANTHER" id="PTHR46124:SF2">
    <property type="entry name" value="D-AMINOACYL-TRNA DEACYLASE"/>
    <property type="match status" value="1"/>
</dbReference>
<evidence type="ECO:0000256" key="6">
    <source>
        <dbReference type="ARBA" id="ARBA00023004"/>
    </source>
</evidence>
<organism evidence="9 10">
    <name type="scientific">Syntrophotalea acetylenivorans</name>
    <dbReference type="NCBI Taxonomy" id="1842532"/>
    <lineage>
        <taxon>Bacteria</taxon>
        <taxon>Pseudomonadati</taxon>
        <taxon>Thermodesulfobacteriota</taxon>
        <taxon>Desulfuromonadia</taxon>
        <taxon>Desulfuromonadales</taxon>
        <taxon>Syntrophotaleaceae</taxon>
        <taxon>Syntrophotalea</taxon>
    </lineage>
</organism>
<dbReference type="GO" id="GO:0046872">
    <property type="term" value="F:metal ion binding"/>
    <property type="evidence" value="ECO:0007669"/>
    <property type="project" value="UniProtKB-KW"/>
</dbReference>
<dbReference type="OrthoDB" id="9810005at2"/>
<reference evidence="9 10" key="1">
    <citation type="journal article" date="2017" name="Genome Announc.">
        <title>Complete Genome Sequences of Two Acetylene-Fermenting Pelobacter acetylenicus Strains.</title>
        <authorList>
            <person name="Sutton J.M."/>
            <person name="Baesman S.M."/>
            <person name="Fierst J.L."/>
            <person name="Poret-Peterson A.T."/>
            <person name="Oremland R.S."/>
            <person name="Dunlap D.S."/>
            <person name="Akob D.M."/>
        </authorList>
    </citation>
    <scope>NUCLEOTIDE SEQUENCE [LARGE SCALE GENOMIC DNA]</scope>
    <source>
        <strain evidence="9 10">SFB93</strain>
    </source>
</reference>
<dbReference type="GO" id="GO:0016788">
    <property type="term" value="F:hydrolase activity, acting on ester bonds"/>
    <property type="evidence" value="ECO:0007669"/>
    <property type="project" value="InterPro"/>
</dbReference>
<dbReference type="STRING" id="1842532.A7E78_02340"/>
<keyword evidence="4" id="KW-0479">Metal-binding</keyword>
<dbReference type="KEGG" id="pef:A7E78_02340"/>
<dbReference type="InterPro" id="IPR013785">
    <property type="entry name" value="Aldolase_TIM"/>
</dbReference>
<dbReference type="Pfam" id="PF04055">
    <property type="entry name" value="Radical_SAM"/>
    <property type="match status" value="1"/>
</dbReference>
<dbReference type="Pfam" id="PF01026">
    <property type="entry name" value="TatD_DNase"/>
    <property type="match status" value="1"/>
</dbReference>
<dbReference type="Gene3D" id="3.20.20.140">
    <property type="entry name" value="Metal-dependent hydrolases"/>
    <property type="match status" value="1"/>
</dbReference>
<dbReference type="SFLD" id="SFLDS00029">
    <property type="entry name" value="Radical_SAM"/>
    <property type="match status" value="1"/>
</dbReference>
<comment type="similarity">
    <text evidence="2">Belongs to the metallo-dependent hydrolases superfamily. TatD-type hydrolase family.</text>
</comment>
<accession>A0A1L3GLJ6</accession>
<name>A0A1L3GLJ6_9BACT</name>
<dbReference type="GO" id="GO:0051536">
    <property type="term" value="F:iron-sulfur cluster binding"/>
    <property type="evidence" value="ECO:0007669"/>
    <property type="project" value="UniProtKB-KW"/>
</dbReference>
<dbReference type="InterPro" id="IPR015991">
    <property type="entry name" value="TatD/YcfH-like"/>
</dbReference>
<evidence type="ECO:0000256" key="7">
    <source>
        <dbReference type="ARBA" id="ARBA00023014"/>
    </source>
</evidence>
<dbReference type="Proteomes" id="UP000182517">
    <property type="component" value="Chromosome"/>
</dbReference>
<dbReference type="EMBL" id="CP015519">
    <property type="protein sequence ID" value="APG26794.1"/>
    <property type="molecule type" value="Genomic_DNA"/>
</dbReference>
<dbReference type="RefSeq" id="WP_072282754.1">
    <property type="nucleotide sequence ID" value="NZ_CP015519.1"/>
</dbReference>
<sequence length="463" mass="51447">MNNNSPALIDTHAHLDSKRFADDLPQVIEAAKEAGVNHILTIGCDLASSRASVELAKTYSEVYAAVGIHPHDAREATIEAMDQLKTLAQQDKVVAIGEMGLDYYRDHCPHDIQQMAFRRQIALAREVGLPIIVHDREAHQDVLQILREEQAKQVGGVLHCFSGDLAMAQACIDMGFYISFPGTLTYPANQALRDVAEAISTDHVLLETDCPYLAPQPCRGKRNEPAFVRYTAEELARIKGLSLADIARITRLNTFRLFGIGEPDQNSRIAYPIRDALYLNITNRCSNQCVFCAKFKDFTVKGHALKLKREPTVEEIKRAVGSVQNYREVVFCGYGEPLLRLDLVKEVAAWLHEQGVRVRINTDGQANLVHQRNILPELAGLVDAISVSLNAANAADYQRICQSDFGEAGYEAVKDFLREAKKHIPSVTASVVTLPGIDVESCRKIVEEELGVKFLIRKYNEVG</sequence>
<dbReference type="SUPFAM" id="SSF51556">
    <property type="entry name" value="Metallo-dependent hydrolases"/>
    <property type="match status" value="1"/>
</dbReference>
<dbReference type="NCBIfam" id="TIGR04038">
    <property type="entry name" value="tatD_link_rSAM"/>
    <property type="match status" value="1"/>
</dbReference>
<dbReference type="InterPro" id="IPR007197">
    <property type="entry name" value="rSAM"/>
</dbReference>